<dbReference type="AlphaFoldDB" id="A0A1N7PH35"/>
<reference evidence="2" key="1">
    <citation type="submission" date="2017-01" db="EMBL/GenBank/DDBJ databases">
        <authorList>
            <person name="Varghese N."/>
            <person name="Submissions S."/>
        </authorList>
    </citation>
    <scope>NUCLEOTIDE SEQUENCE [LARGE SCALE GENOMIC DNA]</scope>
    <source>
        <strain evidence="2">DSM 21068</strain>
    </source>
</reference>
<gene>
    <name evidence="1" type="ORF">SAMN05421796_11511</name>
</gene>
<accession>A0A1N7PH35</accession>
<name>A0A1N7PH35_9FLAO</name>
<evidence type="ECO:0000313" key="2">
    <source>
        <dbReference type="Proteomes" id="UP000186246"/>
    </source>
</evidence>
<proteinExistence type="predicted"/>
<dbReference type="Proteomes" id="UP000186246">
    <property type="component" value="Unassembled WGS sequence"/>
</dbReference>
<dbReference type="EMBL" id="FTOJ01000015">
    <property type="protein sequence ID" value="SIT09830.1"/>
    <property type="molecule type" value="Genomic_DNA"/>
</dbReference>
<protein>
    <submittedName>
        <fullName evidence="1">Uncharacterized protein</fullName>
    </submittedName>
</protein>
<evidence type="ECO:0000313" key="1">
    <source>
        <dbReference type="EMBL" id="SIT09830.1"/>
    </source>
</evidence>
<organism evidence="1 2">
    <name type="scientific">Chryseobacterium piscicola</name>
    <dbReference type="NCBI Taxonomy" id="551459"/>
    <lineage>
        <taxon>Bacteria</taxon>
        <taxon>Pseudomonadati</taxon>
        <taxon>Bacteroidota</taxon>
        <taxon>Flavobacteriia</taxon>
        <taxon>Flavobacteriales</taxon>
        <taxon>Weeksellaceae</taxon>
        <taxon>Chryseobacterium group</taxon>
        <taxon>Chryseobacterium</taxon>
    </lineage>
</organism>
<sequence>MVCCCVSQRYLKMKAIHNYGEGVRYTAKLLCIPKILKNESNSQLEPAVKKMVDGCCVSQRYLKMKAIHN</sequence>